<gene>
    <name evidence="1" type="ORF">BSAL_67215</name>
</gene>
<dbReference type="Proteomes" id="UP000051952">
    <property type="component" value="Unassembled WGS sequence"/>
</dbReference>
<accession>A0A0S4IUD8</accession>
<evidence type="ECO:0000313" key="2">
    <source>
        <dbReference type="Proteomes" id="UP000051952"/>
    </source>
</evidence>
<keyword evidence="2" id="KW-1185">Reference proteome</keyword>
<evidence type="ECO:0000313" key="1">
    <source>
        <dbReference type="EMBL" id="CUF92098.1"/>
    </source>
</evidence>
<protein>
    <submittedName>
        <fullName evidence="1">Uncharacterized protein</fullName>
    </submittedName>
</protein>
<sequence>MTILSRPVATNSHVAWDLIAGGTNNFLVQRRTIDGIEKNKSALHRATHKSTDLTQFRIIYSNIEVDFAGLGGTATITPRASSVASGRGGSVAAKEKETRVTVAVAEHQIEIMRDWDEIKEKKKVAQPLSHHARHLWLAAEVALSQQKRRKRVSPLP</sequence>
<dbReference type="OrthoDB" id="245914at2759"/>
<organism evidence="1 2">
    <name type="scientific">Bodo saltans</name>
    <name type="common">Flagellated protozoan</name>
    <dbReference type="NCBI Taxonomy" id="75058"/>
    <lineage>
        <taxon>Eukaryota</taxon>
        <taxon>Discoba</taxon>
        <taxon>Euglenozoa</taxon>
        <taxon>Kinetoplastea</taxon>
        <taxon>Metakinetoplastina</taxon>
        <taxon>Eubodonida</taxon>
        <taxon>Bodonidae</taxon>
        <taxon>Bodo</taxon>
    </lineage>
</organism>
<proteinExistence type="predicted"/>
<dbReference type="AlphaFoldDB" id="A0A0S4IUD8"/>
<dbReference type="EMBL" id="CYKH01000450">
    <property type="protein sequence ID" value="CUF92098.1"/>
    <property type="molecule type" value="Genomic_DNA"/>
</dbReference>
<dbReference type="VEuPathDB" id="TriTrypDB:BSAL_67215"/>
<name>A0A0S4IUD8_BODSA</name>
<reference evidence="2" key="1">
    <citation type="submission" date="2015-09" db="EMBL/GenBank/DDBJ databases">
        <authorList>
            <consortium name="Pathogen Informatics"/>
        </authorList>
    </citation>
    <scope>NUCLEOTIDE SEQUENCE [LARGE SCALE GENOMIC DNA]</scope>
    <source>
        <strain evidence="2">Lake Konstanz</strain>
    </source>
</reference>